<dbReference type="Proteomes" id="UP001174694">
    <property type="component" value="Unassembled WGS sequence"/>
</dbReference>
<evidence type="ECO:0000259" key="4">
    <source>
        <dbReference type="Pfam" id="PF00171"/>
    </source>
</evidence>
<organism evidence="5 6">
    <name type="scientific">Pleurostoma richardsiae</name>
    <dbReference type="NCBI Taxonomy" id="41990"/>
    <lineage>
        <taxon>Eukaryota</taxon>
        <taxon>Fungi</taxon>
        <taxon>Dikarya</taxon>
        <taxon>Ascomycota</taxon>
        <taxon>Pezizomycotina</taxon>
        <taxon>Sordariomycetes</taxon>
        <taxon>Sordariomycetidae</taxon>
        <taxon>Calosphaeriales</taxon>
        <taxon>Pleurostomataceae</taxon>
        <taxon>Pleurostoma</taxon>
    </lineage>
</organism>
<dbReference type="GO" id="GO:0004777">
    <property type="term" value="F:succinate-semialdehyde dehydrogenase (NAD+) activity"/>
    <property type="evidence" value="ECO:0007669"/>
    <property type="project" value="TreeGrafter"/>
</dbReference>
<dbReference type="InterPro" id="IPR016162">
    <property type="entry name" value="Ald_DH_N"/>
</dbReference>
<sequence>MQTRNIVPLLIGGKDVVLPSDGNDTLFVPNPDVAGSKQWRAQGATQDLCVEAIKSCVGAFEGWKRTSPSERRRLFNRLAQLLRERSKELATLIEEELCCSPAWTAINVEETIAMAEQIAAITTSGVLSGVVPEVRAPDAHAVVFKEPLGVILGIAPWNSPAILGLRAVAAPVAAGNCAILKGSELSPRTHYFIARLFRDSCFPHGVVNFLVHRPEDAQTVFETLISHPAIRKCNFTGSTPVGRHIATRAAQFLKPVLLELGGKNFVIVLDDANLSSAADMILEGALLNTGQICMSTDIVLVSTKTRPLLCQTLREKIETASSTFVTRVVNSKSNVRIRALLEDAAAKGASIFPPLVPPGSVRPENATLIEGLTNDMEFWRQESFGPVVGVATYADIDEAINTVNDSEYGLSAAVFTQSSLEAMELARRLDVGAVHVNGPTVHDEATLPHGGFKSSGWGRFGGHWAFDEFTHTKTIIVNAHRPEAVQ</sequence>
<feature type="active site" evidence="2">
    <location>
        <position position="259"/>
    </location>
</feature>
<accession>A0AA38VPS1</accession>
<evidence type="ECO:0000313" key="6">
    <source>
        <dbReference type="Proteomes" id="UP001174694"/>
    </source>
</evidence>
<evidence type="ECO:0000256" key="1">
    <source>
        <dbReference type="ARBA" id="ARBA00023002"/>
    </source>
</evidence>
<comment type="similarity">
    <text evidence="3">Belongs to the aldehyde dehydrogenase family.</text>
</comment>
<dbReference type="InterPro" id="IPR029510">
    <property type="entry name" value="Ald_DH_CS_GLU"/>
</dbReference>
<comment type="caution">
    <text evidence="5">The sequence shown here is derived from an EMBL/GenBank/DDBJ whole genome shotgun (WGS) entry which is preliminary data.</text>
</comment>
<dbReference type="Pfam" id="PF00171">
    <property type="entry name" value="Aldedh"/>
    <property type="match status" value="1"/>
</dbReference>
<dbReference type="SUPFAM" id="SSF53720">
    <property type="entry name" value="ALDH-like"/>
    <property type="match status" value="1"/>
</dbReference>
<dbReference type="InterPro" id="IPR016163">
    <property type="entry name" value="Ald_DH_C"/>
</dbReference>
<feature type="domain" description="Aldehyde dehydrogenase" evidence="4">
    <location>
        <begin position="25"/>
        <end position="475"/>
    </location>
</feature>
<dbReference type="InterPro" id="IPR015590">
    <property type="entry name" value="Aldehyde_DH_dom"/>
</dbReference>
<protein>
    <submittedName>
        <fullName evidence="5">Aldehyde dehydrogenase</fullName>
    </submittedName>
</protein>
<dbReference type="PANTHER" id="PTHR43353:SF6">
    <property type="entry name" value="CYTOPLASMIC ALDEHYDE DEHYDROGENASE (EUROFUNG)"/>
    <property type="match status" value="1"/>
</dbReference>
<keyword evidence="1 3" id="KW-0560">Oxidoreductase</keyword>
<gene>
    <name evidence="5" type="ORF">NKR23_g6138</name>
</gene>
<dbReference type="InterPro" id="IPR016161">
    <property type="entry name" value="Ald_DH/histidinol_DH"/>
</dbReference>
<dbReference type="PANTHER" id="PTHR43353">
    <property type="entry name" value="SUCCINATE-SEMIALDEHYDE DEHYDROGENASE, MITOCHONDRIAL"/>
    <property type="match status" value="1"/>
</dbReference>
<evidence type="ECO:0000313" key="5">
    <source>
        <dbReference type="EMBL" id="KAJ9144177.1"/>
    </source>
</evidence>
<name>A0AA38VPS1_9PEZI</name>
<dbReference type="GO" id="GO:0009450">
    <property type="term" value="P:gamma-aminobutyric acid catabolic process"/>
    <property type="evidence" value="ECO:0007669"/>
    <property type="project" value="TreeGrafter"/>
</dbReference>
<proteinExistence type="inferred from homology"/>
<keyword evidence="6" id="KW-1185">Reference proteome</keyword>
<dbReference type="InterPro" id="IPR050740">
    <property type="entry name" value="Aldehyde_DH_Superfamily"/>
</dbReference>
<dbReference type="EMBL" id="JANBVO010000017">
    <property type="protein sequence ID" value="KAJ9144177.1"/>
    <property type="molecule type" value="Genomic_DNA"/>
</dbReference>
<evidence type="ECO:0000256" key="3">
    <source>
        <dbReference type="RuleBase" id="RU003345"/>
    </source>
</evidence>
<dbReference type="Gene3D" id="3.40.309.10">
    <property type="entry name" value="Aldehyde Dehydrogenase, Chain A, domain 2"/>
    <property type="match status" value="1"/>
</dbReference>
<evidence type="ECO:0000256" key="2">
    <source>
        <dbReference type="PROSITE-ProRule" id="PRU10007"/>
    </source>
</evidence>
<dbReference type="PROSITE" id="PS00687">
    <property type="entry name" value="ALDEHYDE_DEHYDR_GLU"/>
    <property type="match status" value="1"/>
</dbReference>
<reference evidence="5" key="1">
    <citation type="submission" date="2022-07" db="EMBL/GenBank/DDBJ databases">
        <title>Fungi with potential for degradation of polypropylene.</title>
        <authorList>
            <person name="Gostincar C."/>
        </authorList>
    </citation>
    <scope>NUCLEOTIDE SEQUENCE</scope>
    <source>
        <strain evidence="5">EXF-13308</strain>
    </source>
</reference>
<dbReference type="AlphaFoldDB" id="A0AA38VPS1"/>
<dbReference type="Gene3D" id="3.40.605.10">
    <property type="entry name" value="Aldehyde Dehydrogenase, Chain A, domain 1"/>
    <property type="match status" value="1"/>
</dbReference>